<evidence type="ECO:0000313" key="2">
    <source>
        <dbReference type="Proteomes" id="UP000294847"/>
    </source>
</evidence>
<organism evidence="1 2">
    <name type="scientific">Pyricularia oryzae</name>
    <name type="common">Rice blast fungus</name>
    <name type="synonym">Magnaporthe oryzae</name>
    <dbReference type="NCBI Taxonomy" id="318829"/>
    <lineage>
        <taxon>Eukaryota</taxon>
        <taxon>Fungi</taxon>
        <taxon>Dikarya</taxon>
        <taxon>Ascomycota</taxon>
        <taxon>Pezizomycotina</taxon>
        <taxon>Sordariomycetes</taxon>
        <taxon>Sordariomycetidae</taxon>
        <taxon>Magnaporthales</taxon>
        <taxon>Pyriculariaceae</taxon>
        <taxon>Pyricularia</taxon>
    </lineage>
</organism>
<gene>
    <name evidence="1" type="ORF">PoMZ_09140</name>
</gene>
<accession>A0A4P7N0Z0</accession>
<sequence>MLPFCPSQLPCIIVDRTVGLLATYNCIIIQGIGHKSGRYLHCVHPPPSDLAIRPSVLRLRGNQNHHVQGGIFRNVEAFDATKRLMDFEARLWNMIPQTPSTPVLLLVVKLVLKADAQDPGADETTRYVDASYRSKARNGIPRKAVFLEAVRLATSLFKYPRQVRKNLCAILRGAFIGHARQMFL</sequence>
<protein>
    <submittedName>
        <fullName evidence="1">Uncharacterized protein</fullName>
    </submittedName>
</protein>
<name>A0A4P7N0Z0_PYROR</name>
<dbReference type="Proteomes" id="UP000294847">
    <property type="component" value="Chromosome 1"/>
</dbReference>
<dbReference type="EMBL" id="CP034204">
    <property type="protein sequence ID" value="QBZ53460.1"/>
    <property type="molecule type" value="Genomic_DNA"/>
</dbReference>
<proteinExistence type="predicted"/>
<dbReference type="AlphaFoldDB" id="A0A4P7N0Z0"/>
<evidence type="ECO:0000313" key="1">
    <source>
        <dbReference type="EMBL" id="QBZ53460.1"/>
    </source>
</evidence>
<reference evidence="1 2" key="1">
    <citation type="journal article" date="2019" name="Mol. Biol. Evol.">
        <title>Blast fungal genomes show frequent chromosomal changes, gene gains and losses, and effector gene turnover.</title>
        <authorList>
            <person name="Gomez Luciano L.B."/>
            <person name="Jason Tsai I."/>
            <person name="Chuma I."/>
            <person name="Tosa Y."/>
            <person name="Chen Y.H."/>
            <person name="Li J.Y."/>
            <person name="Li M.Y."/>
            <person name="Jade Lu M.Y."/>
            <person name="Nakayashiki H."/>
            <person name="Li W.H."/>
        </authorList>
    </citation>
    <scope>NUCLEOTIDE SEQUENCE [LARGE SCALE GENOMIC DNA]</scope>
    <source>
        <strain evidence="1">MZ5-1-6</strain>
    </source>
</reference>